<organism evidence="2 3">
    <name type="scientific">Rotaria magnacalcarata</name>
    <dbReference type="NCBI Taxonomy" id="392030"/>
    <lineage>
        <taxon>Eukaryota</taxon>
        <taxon>Metazoa</taxon>
        <taxon>Spiralia</taxon>
        <taxon>Gnathifera</taxon>
        <taxon>Rotifera</taxon>
        <taxon>Eurotatoria</taxon>
        <taxon>Bdelloidea</taxon>
        <taxon>Philodinida</taxon>
        <taxon>Philodinidae</taxon>
        <taxon>Rotaria</taxon>
    </lineage>
</organism>
<reference evidence="2" key="1">
    <citation type="submission" date="2021-02" db="EMBL/GenBank/DDBJ databases">
        <authorList>
            <person name="Nowell W R."/>
        </authorList>
    </citation>
    <scope>NUCLEOTIDE SEQUENCE</scope>
</reference>
<name>A0A8S3GH52_9BILA</name>
<dbReference type="GO" id="GO:0005047">
    <property type="term" value="F:signal recognition particle binding"/>
    <property type="evidence" value="ECO:0007669"/>
    <property type="project" value="InterPro"/>
</dbReference>
<dbReference type="Pfam" id="PF04086">
    <property type="entry name" value="SRP-alpha_N"/>
    <property type="match status" value="1"/>
</dbReference>
<dbReference type="InterPro" id="IPR007222">
    <property type="entry name" value="Sig_recog_particle_rcpt_asu_N"/>
</dbReference>
<feature type="domain" description="Signal recognition particle receptor alpha subunit N-terminal" evidence="1">
    <location>
        <begin position="292"/>
        <end position="365"/>
    </location>
</feature>
<dbReference type="GO" id="GO:0003924">
    <property type="term" value="F:GTPase activity"/>
    <property type="evidence" value="ECO:0007669"/>
    <property type="project" value="InterPro"/>
</dbReference>
<feature type="non-terminal residue" evidence="2">
    <location>
        <position position="366"/>
    </location>
</feature>
<proteinExistence type="predicted"/>
<dbReference type="CDD" id="cd14826">
    <property type="entry name" value="SR_alpha_SRX"/>
    <property type="match status" value="1"/>
</dbReference>
<accession>A0A8S3GH52</accession>
<gene>
    <name evidence="2" type="ORF">SMN809_LOCUS64694</name>
</gene>
<dbReference type="GO" id="GO:0006886">
    <property type="term" value="P:intracellular protein transport"/>
    <property type="evidence" value="ECO:0007669"/>
    <property type="project" value="InterPro"/>
</dbReference>
<dbReference type="EMBL" id="CAJOBI010296220">
    <property type="protein sequence ID" value="CAF5162637.1"/>
    <property type="molecule type" value="Genomic_DNA"/>
</dbReference>
<comment type="caution">
    <text evidence="2">The sequence shown here is derived from an EMBL/GenBank/DDBJ whole genome shotgun (WGS) entry which is preliminary data.</text>
</comment>
<feature type="non-terminal residue" evidence="2">
    <location>
        <position position="1"/>
    </location>
</feature>
<dbReference type="Proteomes" id="UP000676336">
    <property type="component" value="Unassembled WGS sequence"/>
</dbReference>
<evidence type="ECO:0000313" key="2">
    <source>
        <dbReference type="EMBL" id="CAF5162637.1"/>
    </source>
</evidence>
<dbReference type="GO" id="GO:0005785">
    <property type="term" value="C:signal recognition particle receptor complex"/>
    <property type="evidence" value="ECO:0007669"/>
    <property type="project" value="InterPro"/>
</dbReference>
<dbReference type="GO" id="GO:0005525">
    <property type="term" value="F:GTP binding"/>
    <property type="evidence" value="ECO:0007669"/>
    <property type="project" value="InterPro"/>
</dbReference>
<dbReference type="Gene3D" id="3.30.450.60">
    <property type="match status" value="1"/>
</dbReference>
<protein>
    <recommendedName>
        <fullName evidence="1">Signal recognition particle receptor alpha subunit N-terminal domain-containing protein</fullName>
    </recommendedName>
</protein>
<evidence type="ECO:0000313" key="3">
    <source>
        <dbReference type="Proteomes" id="UP000676336"/>
    </source>
</evidence>
<dbReference type="SUPFAM" id="SSF64356">
    <property type="entry name" value="SNARE-like"/>
    <property type="match status" value="1"/>
</dbReference>
<evidence type="ECO:0000259" key="1">
    <source>
        <dbReference type="Pfam" id="PF04086"/>
    </source>
</evidence>
<dbReference type="AlphaFoldDB" id="A0A8S3GH52"/>
<sequence>TQRHYFIDPFLSNNRQCINIKFVRIINSEENNVQNSRLKENFIRENSIIKDENYQRQTHNYAQFYQLLHLIENNHYMICQRSLYIYARFHAYSSLLHSNLSQFQFFLPSHLSSFPIDQPPFIDLCVHTSNRSDLEEIKSRLLPLASYYYASINLFIFDFNFTQVTLTLYELNSHSTHLERVSIHTGWLYDIYSQFHFFKYSHALSTVVFDGLPTGQPSIDYFNYVYIPVPVDTLLGLTEMVQRSILVLPLYLIFTQYLATYLLKMLDFFYILTKGGLVLWCVPSSATQFIKIVNNAIDKAVLQGQGSTQKWVTPTSPHHIHYKLDNEFDLVFILGYQKTLNISYADKFLNEIQKRFRDQYKDDLTI</sequence>
<dbReference type="InterPro" id="IPR011012">
    <property type="entry name" value="Longin-like_dom_sf"/>
</dbReference>